<dbReference type="OrthoDB" id="9776053at2"/>
<keyword evidence="7" id="KW-1133">Transmembrane helix</keyword>
<dbReference type="SUPFAM" id="SSF48452">
    <property type="entry name" value="TPR-like"/>
    <property type="match status" value="1"/>
</dbReference>
<feature type="coiled-coil region" evidence="6">
    <location>
        <begin position="32"/>
        <end position="87"/>
    </location>
</feature>
<dbReference type="Proteomes" id="UP000287198">
    <property type="component" value="Unassembled WGS sequence"/>
</dbReference>
<evidence type="ECO:0000256" key="3">
    <source>
        <dbReference type="ARBA" id="ARBA00022748"/>
    </source>
</evidence>
<feature type="transmembrane region" description="Helical" evidence="7">
    <location>
        <begin position="93"/>
        <end position="114"/>
    </location>
</feature>
<dbReference type="InterPro" id="IPR011990">
    <property type="entry name" value="TPR-like_helical_dom_sf"/>
</dbReference>
<dbReference type="RefSeq" id="WP_126760970.1">
    <property type="nucleotide sequence ID" value="NZ_JBHLTZ010000004.1"/>
</dbReference>
<accession>A0A432XZ04</accession>
<evidence type="ECO:0000256" key="5">
    <source>
        <dbReference type="PROSITE-ProRule" id="PRU00339"/>
    </source>
</evidence>
<comment type="subcellular location">
    <subcellularLocation>
        <location evidence="1">Cell envelope</location>
    </subcellularLocation>
</comment>
<dbReference type="InterPro" id="IPR051263">
    <property type="entry name" value="C-type_cytochrome_biogenesis"/>
</dbReference>
<protein>
    <submittedName>
        <fullName evidence="10">C-type cytochrome biogenesis protein CcmI</fullName>
    </submittedName>
</protein>
<sequence>MSWMIVTSMVVLALLALVLIVVFGVRQQAQRHTRLDVNRELYEQRRQELTQEHADGLLTDKALAAAEQELDKRFISENTELEQLQERAIGRGIWLPAIIIVVLAIIGYLLFGSWQQQQFADRARQALPSLAEKVITNQQATPSEEELRLFALGLRQRLQEDGGDALAWMLYARAAAALQQYEAALAAYERAYQMDNNREGVLLGYAQLLINLGSAEQLQQAAELLVELLQVQPQNPDALSLTGAVAYQLGDWAQAVQAWRLLLRVMPKDDPRYAAVQNALADAEQRLAGTQRELRVTVDLDPRLRSQLPAQATLFVFVKAPSGAPMPAAVVRQPVTEFPVQVTLSDADAMLTDYKLSQLNQWQVEARISTDDRIEISRGDLGATAKTVDADAQVDVTLTIDEILEPASSQN</sequence>
<dbReference type="Gene3D" id="1.25.40.10">
    <property type="entry name" value="Tetratricopeptide repeat domain"/>
    <property type="match status" value="1"/>
</dbReference>
<keyword evidence="2" id="KW-0677">Repeat</keyword>
<dbReference type="InterPro" id="IPR056412">
    <property type="entry name" value="Ig_CycH"/>
</dbReference>
<feature type="domain" description="Cytochrome c-type biogenesis protein H Ig-like" evidence="8">
    <location>
        <begin position="294"/>
        <end position="401"/>
    </location>
</feature>
<keyword evidence="6" id="KW-0175">Coiled coil</keyword>
<dbReference type="EMBL" id="PIPW01000001">
    <property type="protein sequence ID" value="RUO53978.1"/>
    <property type="molecule type" value="Genomic_DNA"/>
</dbReference>
<reference evidence="11" key="1">
    <citation type="journal article" date="2018" name="Front. Microbiol.">
        <title>Genome-Based Analysis Reveals the Taxonomy and Diversity of the Family Idiomarinaceae.</title>
        <authorList>
            <person name="Liu Y."/>
            <person name="Lai Q."/>
            <person name="Shao Z."/>
        </authorList>
    </citation>
    <scope>NUCLEOTIDE SEQUENCE [LARGE SCALE GENOMIC DNA]</scope>
    <source>
        <strain evidence="11">BH195</strain>
    </source>
</reference>
<evidence type="ECO:0000256" key="7">
    <source>
        <dbReference type="SAM" id="Phobius"/>
    </source>
</evidence>
<comment type="caution">
    <text evidence="10">The sequence shown here is derived from an EMBL/GenBank/DDBJ whole genome shotgun (WGS) entry which is preliminary data.</text>
</comment>
<dbReference type="InterPro" id="IPR017560">
    <property type="entry name" value="Cyt_c_biogenesis_CcmI"/>
</dbReference>
<dbReference type="GO" id="GO:0017004">
    <property type="term" value="P:cytochrome complex assembly"/>
    <property type="evidence" value="ECO:0007669"/>
    <property type="project" value="UniProtKB-KW"/>
</dbReference>
<feature type="repeat" description="TPR" evidence="5">
    <location>
        <begin position="165"/>
        <end position="198"/>
    </location>
</feature>
<feature type="repeat" description="TPR" evidence="5">
    <location>
        <begin position="236"/>
        <end position="269"/>
    </location>
</feature>
<dbReference type="NCBIfam" id="TIGR03142">
    <property type="entry name" value="cytochro_ccmI"/>
    <property type="match status" value="1"/>
</dbReference>
<evidence type="ECO:0000259" key="8">
    <source>
        <dbReference type="Pfam" id="PF23892"/>
    </source>
</evidence>
<dbReference type="GO" id="GO:0005886">
    <property type="term" value="C:plasma membrane"/>
    <property type="evidence" value="ECO:0007669"/>
    <property type="project" value="TreeGrafter"/>
</dbReference>
<evidence type="ECO:0000256" key="6">
    <source>
        <dbReference type="SAM" id="Coils"/>
    </source>
</evidence>
<dbReference type="PANTHER" id="PTHR47870:SF1">
    <property type="entry name" value="CYTOCHROME C-TYPE BIOGENESIS PROTEIN CCMH"/>
    <property type="match status" value="1"/>
</dbReference>
<dbReference type="Pfam" id="PF23914">
    <property type="entry name" value="TPR_CcmH_CycH"/>
    <property type="match status" value="1"/>
</dbReference>
<dbReference type="GO" id="GO:0030313">
    <property type="term" value="C:cell envelope"/>
    <property type="evidence" value="ECO:0007669"/>
    <property type="project" value="UniProtKB-SubCell"/>
</dbReference>
<feature type="transmembrane region" description="Helical" evidence="7">
    <location>
        <begin position="6"/>
        <end position="25"/>
    </location>
</feature>
<keyword evidence="7" id="KW-0472">Membrane</keyword>
<dbReference type="SMART" id="SM00028">
    <property type="entry name" value="TPR"/>
    <property type="match status" value="2"/>
</dbReference>
<name>A0A432XZ04_9GAMM</name>
<evidence type="ECO:0000259" key="9">
    <source>
        <dbReference type="Pfam" id="PF23914"/>
    </source>
</evidence>
<feature type="coiled-coil region" evidence="6">
    <location>
        <begin position="171"/>
        <end position="198"/>
    </location>
</feature>
<evidence type="ECO:0000256" key="2">
    <source>
        <dbReference type="ARBA" id="ARBA00022737"/>
    </source>
</evidence>
<keyword evidence="7" id="KW-0812">Transmembrane</keyword>
<proteinExistence type="predicted"/>
<evidence type="ECO:0000313" key="11">
    <source>
        <dbReference type="Proteomes" id="UP000287198"/>
    </source>
</evidence>
<dbReference type="InterPro" id="IPR056413">
    <property type="entry name" value="TPR_CcmH_CycH"/>
</dbReference>
<gene>
    <name evidence="10" type="primary">ccmI</name>
    <name evidence="10" type="ORF">CWI69_00635</name>
</gene>
<dbReference type="AlphaFoldDB" id="A0A432XZ04"/>
<dbReference type="Pfam" id="PF23892">
    <property type="entry name" value="Ig_CycH"/>
    <property type="match status" value="1"/>
</dbReference>
<evidence type="ECO:0000256" key="4">
    <source>
        <dbReference type="ARBA" id="ARBA00022803"/>
    </source>
</evidence>
<dbReference type="InterPro" id="IPR019734">
    <property type="entry name" value="TPR_rpt"/>
</dbReference>
<keyword evidence="11" id="KW-1185">Reference proteome</keyword>
<keyword evidence="3" id="KW-0201">Cytochrome c-type biogenesis</keyword>
<dbReference type="PANTHER" id="PTHR47870">
    <property type="entry name" value="CYTOCHROME C-TYPE BIOGENESIS PROTEIN CCMH"/>
    <property type="match status" value="1"/>
</dbReference>
<feature type="domain" description="Cytochrome c-type biogenesis protein H TPR" evidence="9">
    <location>
        <begin position="119"/>
        <end position="273"/>
    </location>
</feature>
<evidence type="ECO:0000256" key="1">
    <source>
        <dbReference type="ARBA" id="ARBA00004196"/>
    </source>
</evidence>
<organism evidence="10 11">
    <name type="scientific">Pseudidiomarina halophila</name>
    <dbReference type="NCBI Taxonomy" id="1449799"/>
    <lineage>
        <taxon>Bacteria</taxon>
        <taxon>Pseudomonadati</taxon>
        <taxon>Pseudomonadota</taxon>
        <taxon>Gammaproteobacteria</taxon>
        <taxon>Alteromonadales</taxon>
        <taxon>Idiomarinaceae</taxon>
        <taxon>Pseudidiomarina</taxon>
    </lineage>
</organism>
<dbReference type="PROSITE" id="PS50005">
    <property type="entry name" value="TPR"/>
    <property type="match status" value="2"/>
</dbReference>
<evidence type="ECO:0000313" key="10">
    <source>
        <dbReference type="EMBL" id="RUO53978.1"/>
    </source>
</evidence>
<keyword evidence="4 5" id="KW-0802">TPR repeat</keyword>